<sequence>MQTVLITGASTGIGYHAAVSLKAAGYRVFATARKTQDVTRLIDQGFESVQLDLSSTASITAAVAHITQLTDGKIDVLFNNGAYGQPGAVEDLPTNALRAQFETNVFGWHELTTQIIPLMHANGRGRIIQNSSVLGLVTMKYRGAYNASKFALEGLTDTLRLELLDSPIKVSLIEPGPIVSQFRANALSALKANIDIKNSIHNADYQQQISRLGKKDVSSQFTLGPEAVTKALIHAIESKNPKVRYYVTFPTYLFALLKRILPFRVLDKILAKSG</sequence>
<dbReference type="PRINTS" id="PR00080">
    <property type="entry name" value="SDRFAMILY"/>
</dbReference>
<dbReference type="PATRIC" id="fig|80854.5.peg.3683"/>
<evidence type="ECO:0000313" key="4">
    <source>
        <dbReference type="EMBL" id="SGY88888.1"/>
    </source>
</evidence>
<dbReference type="PROSITE" id="PS00061">
    <property type="entry name" value="ADH_SHORT"/>
    <property type="match status" value="1"/>
</dbReference>
<keyword evidence="6" id="KW-1185">Reference proteome</keyword>
<dbReference type="OrthoDB" id="9775296at2"/>
<dbReference type="RefSeq" id="WP_045111493.1">
    <property type="nucleotide sequence ID" value="NZ_CAWQZC010000113.1"/>
</dbReference>
<evidence type="ECO:0000313" key="7">
    <source>
        <dbReference type="Proteomes" id="UP000183794"/>
    </source>
</evidence>
<evidence type="ECO:0000256" key="2">
    <source>
        <dbReference type="ARBA" id="ARBA00023002"/>
    </source>
</evidence>
<dbReference type="InterPro" id="IPR020904">
    <property type="entry name" value="Sc_DH/Rdtase_CS"/>
</dbReference>
<dbReference type="EMBL" id="FPLJ01000040">
    <property type="protein sequence ID" value="SGY88888.1"/>
    <property type="molecule type" value="Genomic_DNA"/>
</dbReference>
<comment type="similarity">
    <text evidence="1 3">Belongs to the short-chain dehydrogenases/reductases (SDR) family.</text>
</comment>
<protein>
    <submittedName>
        <fullName evidence="5">Oxidoreductase, short-chain dehydrogenase/reductase family</fullName>
    </submittedName>
</protein>
<dbReference type="InterPro" id="IPR036291">
    <property type="entry name" value="NAD(P)-bd_dom_sf"/>
</dbReference>
<dbReference type="STRING" id="80854.MVIS_3483"/>
<dbReference type="AlphaFoldDB" id="A0A090ILU8"/>
<evidence type="ECO:0000313" key="5">
    <source>
        <dbReference type="EMBL" id="SGY96408.1"/>
    </source>
</evidence>
<dbReference type="Gene3D" id="3.40.50.720">
    <property type="entry name" value="NAD(P)-binding Rossmann-like Domain"/>
    <property type="match status" value="1"/>
</dbReference>
<dbReference type="InterPro" id="IPR002347">
    <property type="entry name" value="SDR_fam"/>
</dbReference>
<dbReference type="PRINTS" id="PR00081">
    <property type="entry name" value="GDHRDH"/>
</dbReference>
<dbReference type="PANTHER" id="PTHR44169">
    <property type="entry name" value="NADPH-DEPENDENT 1-ACYLDIHYDROXYACETONE PHOSPHATE REDUCTASE"/>
    <property type="match status" value="1"/>
</dbReference>
<evidence type="ECO:0000256" key="3">
    <source>
        <dbReference type="RuleBase" id="RU000363"/>
    </source>
</evidence>
<name>A0A090ILU8_9GAMM</name>
<reference evidence="5 7" key="2">
    <citation type="submission" date="2016-11" db="EMBL/GenBank/DDBJ databases">
        <authorList>
            <person name="Jaros S."/>
            <person name="Januszkiewicz K."/>
            <person name="Wedrychowicz H."/>
        </authorList>
    </citation>
    <scope>NUCLEOTIDE SEQUENCE [LARGE SCALE GENOMIC DNA]</scope>
    <source>
        <strain evidence="5">NVI 5450</strain>
    </source>
</reference>
<dbReference type="PANTHER" id="PTHR44169:SF6">
    <property type="entry name" value="NADPH-DEPENDENT 1-ACYLDIHYDROXYACETONE PHOSPHATE REDUCTASE"/>
    <property type="match status" value="1"/>
</dbReference>
<dbReference type="Pfam" id="PF00106">
    <property type="entry name" value="adh_short"/>
    <property type="match status" value="1"/>
</dbReference>
<dbReference type="Proteomes" id="UP000183794">
    <property type="component" value="Unassembled WGS sequence"/>
</dbReference>
<dbReference type="KEGG" id="mvs:MVIS_3483"/>
<dbReference type="HOGENOM" id="CLU_010194_2_9_6"/>
<accession>A0A090ILU8</accession>
<dbReference type="GO" id="GO:0016491">
    <property type="term" value="F:oxidoreductase activity"/>
    <property type="evidence" value="ECO:0007669"/>
    <property type="project" value="UniProtKB-KW"/>
</dbReference>
<dbReference type="GeneID" id="61295513"/>
<proteinExistence type="inferred from homology"/>
<reference evidence="4 6" key="1">
    <citation type="submission" date="2016-11" db="EMBL/GenBank/DDBJ databases">
        <authorList>
            <person name="Klemetsen T."/>
        </authorList>
    </citation>
    <scope>NUCLEOTIDE SEQUENCE [LARGE SCALE GENOMIC DNA]</scope>
    <source>
        <strain evidence="4">MT 2528</strain>
    </source>
</reference>
<dbReference type="NCBIfam" id="NF004649">
    <property type="entry name" value="PRK05993.1"/>
    <property type="match status" value="1"/>
</dbReference>
<organism evidence="5 7">
    <name type="scientific">Moritella viscosa</name>
    <dbReference type="NCBI Taxonomy" id="80854"/>
    <lineage>
        <taxon>Bacteria</taxon>
        <taxon>Pseudomonadati</taxon>
        <taxon>Pseudomonadota</taxon>
        <taxon>Gammaproteobacteria</taxon>
        <taxon>Alteromonadales</taxon>
        <taxon>Moritellaceae</taxon>
        <taxon>Moritella</taxon>
    </lineage>
</organism>
<evidence type="ECO:0000256" key="1">
    <source>
        <dbReference type="ARBA" id="ARBA00006484"/>
    </source>
</evidence>
<gene>
    <name evidence="4" type="ORF">MT2528_1602</name>
    <name evidence="5" type="ORF">NVI5450_1827</name>
</gene>
<dbReference type="CDD" id="cd05374">
    <property type="entry name" value="17beta-HSD-like_SDR_c"/>
    <property type="match status" value="1"/>
</dbReference>
<evidence type="ECO:0000313" key="6">
    <source>
        <dbReference type="Proteomes" id="UP000182660"/>
    </source>
</evidence>
<dbReference type="SUPFAM" id="SSF51735">
    <property type="entry name" value="NAD(P)-binding Rossmann-fold domains"/>
    <property type="match status" value="1"/>
</dbReference>
<keyword evidence="2" id="KW-0560">Oxidoreductase</keyword>
<dbReference type="EMBL" id="FPLD01000052">
    <property type="protein sequence ID" value="SGY96408.1"/>
    <property type="molecule type" value="Genomic_DNA"/>
</dbReference>
<dbReference type="Proteomes" id="UP000182660">
    <property type="component" value="Unassembled WGS sequence"/>
</dbReference>